<reference evidence="2" key="1">
    <citation type="submission" date="2015-12" db="EMBL/GenBank/DDBJ databases">
        <title>Gene expression during late stages of embryo sac development: a critical building block for successful pollen-pistil interactions.</title>
        <authorList>
            <person name="Liu Y."/>
            <person name="Joly V."/>
            <person name="Sabar M."/>
            <person name="Matton D.P."/>
        </authorList>
    </citation>
    <scope>NUCLEOTIDE SEQUENCE</scope>
</reference>
<accession>A0A0V0HTJ3</accession>
<evidence type="ECO:0000313" key="2">
    <source>
        <dbReference type="EMBL" id="JAP23463.1"/>
    </source>
</evidence>
<sequence length="72" mass="8108">MDSTKGQGRRSLVDRASNFNHELGGSGHQGSTVGTTVYILGWRIGSYNTQKKITKRIINITKLLLKFRTIRM</sequence>
<evidence type="ECO:0000256" key="1">
    <source>
        <dbReference type="SAM" id="MobiDB-lite"/>
    </source>
</evidence>
<feature type="region of interest" description="Disordered" evidence="1">
    <location>
        <begin position="1"/>
        <end position="33"/>
    </location>
</feature>
<dbReference type="AlphaFoldDB" id="A0A0V0HTJ3"/>
<dbReference type="EMBL" id="GEDG01015442">
    <property type="protein sequence ID" value="JAP23463.1"/>
    <property type="molecule type" value="Transcribed_RNA"/>
</dbReference>
<proteinExistence type="predicted"/>
<name>A0A0V0HTJ3_SOLCH</name>
<organism evidence="2">
    <name type="scientific">Solanum chacoense</name>
    <name type="common">Chaco potato</name>
    <dbReference type="NCBI Taxonomy" id="4108"/>
    <lineage>
        <taxon>Eukaryota</taxon>
        <taxon>Viridiplantae</taxon>
        <taxon>Streptophyta</taxon>
        <taxon>Embryophyta</taxon>
        <taxon>Tracheophyta</taxon>
        <taxon>Spermatophyta</taxon>
        <taxon>Magnoliopsida</taxon>
        <taxon>eudicotyledons</taxon>
        <taxon>Gunneridae</taxon>
        <taxon>Pentapetalae</taxon>
        <taxon>asterids</taxon>
        <taxon>lamiids</taxon>
        <taxon>Solanales</taxon>
        <taxon>Solanaceae</taxon>
        <taxon>Solanoideae</taxon>
        <taxon>Solaneae</taxon>
        <taxon>Solanum</taxon>
    </lineage>
</organism>
<protein>
    <submittedName>
        <fullName evidence="2">Putative ovule protein</fullName>
    </submittedName>
</protein>